<keyword evidence="4" id="KW-1185">Reference proteome</keyword>
<name>A0A834VKM3_9PLEO</name>
<reference evidence="2" key="2">
    <citation type="submission" date="2021-05" db="EMBL/GenBank/DDBJ databases">
        <authorList>
            <person name="Moolhuijzen P.M."/>
            <person name="Moffat C.S."/>
        </authorList>
    </citation>
    <scope>NUCLEOTIDE SEQUENCE</scope>
    <source>
        <strain evidence="2">86-124</strain>
    </source>
</reference>
<organism evidence="1 3">
    <name type="scientific">Pyrenophora tritici-repentis</name>
    <dbReference type="NCBI Taxonomy" id="45151"/>
    <lineage>
        <taxon>Eukaryota</taxon>
        <taxon>Fungi</taxon>
        <taxon>Dikarya</taxon>
        <taxon>Ascomycota</taxon>
        <taxon>Pezizomycotina</taxon>
        <taxon>Dothideomycetes</taxon>
        <taxon>Pleosporomycetidae</taxon>
        <taxon>Pleosporales</taxon>
        <taxon>Pleosporineae</taxon>
        <taxon>Pleosporaceae</taxon>
        <taxon>Pyrenophora</taxon>
    </lineage>
</organism>
<sequence length="125" mass="13938">MTTYQLLYIVTYDVDVFGAKSPRVLGAFFTYQSAIAAVENLSPRPTKLNWCRYDSEDGEIIIKNKSLDRSNSHGAAHETMYLAIHACGTCVVDFEPFSTEDAAWNACMVFRNKKMSSVVVNGLRG</sequence>
<evidence type="ECO:0000313" key="4">
    <source>
        <dbReference type="Proteomes" id="UP000249757"/>
    </source>
</evidence>
<gene>
    <name evidence="2" type="ORF">Ptr86124_005576</name>
    <name evidence="1" type="ORF">PtrM4_137960</name>
</gene>
<dbReference type="AlphaFoldDB" id="A0A834VKM3"/>
<proteinExistence type="predicted"/>
<reference evidence="1" key="1">
    <citation type="journal article" date="2018" name="BMC Genomics">
        <title>Comparative genomics of the wheat fungal pathogen Pyrenophora tritici-repentis reveals chromosomal variations and genome plasticity.</title>
        <authorList>
            <person name="Moolhuijzen P."/>
            <person name="See P.T."/>
            <person name="Hane J.K."/>
            <person name="Shi G."/>
            <person name="Liu Z."/>
            <person name="Oliver R.P."/>
            <person name="Moffat C.S."/>
        </authorList>
    </citation>
    <scope>NUCLEOTIDE SEQUENCE [LARGE SCALE GENOMIC DNA]</scope>
    <source>
        <strain evidence="1">M4</strain>
    </source>
</reference>
<comment type="caution">
    <text evidence="1">The sequence shown here is derived from an EMBL/GenBank/DDBJ whole genome shotgun (WGS) entry which is preliminary data.</text>
</comment>
<accession>A0A834VKM3</accession>
<evidence type="ECO:0000313" key="2">
    <source>
        <dbReference type="EMBL" id="KAI1515575.1"/>
    </source>
</evidence>
<dbReference type="Proteomes" id="UP000245464">
    <property type="component" value="Chromosome 8"/>
</dbReference>
<protein>
    <submittedName>
        <fullName evidence="1">Uncharacterized protein</fullName>
    </submittedName>
</protein>
<evidence type="ECO:0000313" key="3">
    <source>
        <dbReference type="Proteomes" id="UP000245464"/>
    </source>
</evidence>
<dbReference type="Proteomes" id="UP000249757">
    <property type="component" value="Unassembled WGS sequence"/>
</dbReference>
<evidence type="ECO:0000313" key="1">
    <source>
        <dbReference type="EMBL" id="KAF7567205.1"/>
    </source>
</evidence>
<dbReference type="EMBL" id="NQIK02000008">
    <property type="protein sequence ID" value="KAF7567205.1"/>
    <property type="molecule type" value="Genomic_DNA"/>
</dbReference>
<reference evidence="4" key="4">
    <citation type="journal article" date="2022" name="Microb. Genom.">
        <title>A global pangenome for the wheat fungal pathogen Pyrenophora tritici-repentis and prediction of effector protein structural homology.</title>
        <authorList>
            <person name="Moolhuijzen P.M."/>
            <person name="See P.T."/>
            <person name="Shi G."/>
            <person name="Powell H.R."/>
            <person name="Cockram J."/>
            <person name="Jorgensen L.N."/>
            <person name="Benslimane H."/>
            <person name="Strelkov S.E."/>
            <person name="Turner J."/>
            <person name="Liu Z."/>
            <person name="Moffat C.S."/>
        </authorList>
    </citation>
    <scope>NUCLEOTIDE SEQUENCE [LARGE SCALE GENOMIC DNA]</scope>
</reference>
<dbReference type="EMBL" id="NRDI02000006">
    <property type="protein sequence ID" value="KAI1515575.1"/>
    <property type="molecule type" value="Genomic_DNA"/>
</dbReference>
<reference evidence="2" key="3">
    <citation type="journal article" date="2022" name="bioRxiv">
        <title>A global pangenome for the wheat fungal pathogen Pyrenophora tritici-repentis and prediction of effector protein structural homology.</title>
        <authorList>
            <person name="Moolhuijzen P."/>
            <person name="See P.T."/>
            <person name="Shi G."/>
            <person name="Powell H.R."/>
            <person name="Cockram J."/>
            <person name="Jorgensen L.N."/>
            <person name="Benslimane H."/>
            <person name="Strelkov S.E."/>
            <person name="Turner J."/>
            <person name="Liu Z."/>
            <person name="Moffat C.S."/>
        </authorList>
    </citation>
    <scope>NUCLEOTIDE SEQUENCE</scope>
    <source>
        <strain evidence="2">86-124</strain>
    </source>
</reference>